<feature type="domain" description="N-acetyltransferase" evidence="1">
    <location>
        <begin position="1"/>
        <end position="145"/>
    </location>
</feature>
<evidence type="ECO:0000313" key="3">
    <source>
        <dbReference type="Proteomes" id="UP000028701"/>
    </source>
</evidence>
<dbReference type="Gene3D" id="3.40.630.30">
    <property type="match status" value="1"/>
</dbReference>
<dbReference type="CDD" id="cd04301">
    <property type="entry name" value="NAT_SF"/>
    <property type="match status" value="1"/>
</dbReference>
<dbReference type="eggNOG" id="COG0456">
    <property type="taxonomic scope" value="Bacteria"/>
</dbReference>
<protein>
    <submittedName>
        <fullName evidence="2">Putative acetyltransferase</fullName>
    </submittedName>
</protein>
<dbReference type="AlphaFoldDB" id="A0A081CWN2"/>
<dbReference type="EMBL" id="BBJU01000015">
    <property type="protein sequence ID" value="GAK71078.1"/>
    <property type="molecule type" value="Genomic_DNA"/>
</dbReference>
<dbReference type="InterPro" id="IPR050276">
    <property type="entry name" value="MshD_Acetyltransferase"/>
</dbReference>
<dbReference type="PANTHER" id="PTHR43617">
    <property type="entry name" value="L-AMINO ACID N-ACETYLTRANSFERASE"/>
    <property type="match status" value="1"/>
</dbReference>
<reference evidence="2 3" key="1">
    <citation type="submission" date="2014-08" db="EMBL/GenBank/DDBJ databases">
        <title>Whole genome shotgun sequence of Rhizobium rubi NBRC 13261.</title>
        <authorList>
            <person name="Katano-Makiyama Y."/>
            <person name="Hosoyama A."/>
            <person name="Hashimoto M."/>
            <person name="Hosoyama Y."/>
            <person name="Noguchi M."/>
            <person name="Tsuchikane K."/>
            <person name="Uohara A."/>
            <person name="Ohji S."/>
            <person name="Ichikawa N."/>
            <person name="Kimura A."/>
            <person name="Yamazoe A."/>
            <person name="Fujita N."/>
        </authorList>
    </citation>
    <scope>NUCLEOTIDE SEQUENCE [LARGE SCALE GENOMIC DNA]</scope>
    <source>
        <strain evidence="2 3">NBRC 13261</strain>
    </source>
</reference>
<name>A0A081CWN2_9HYPH</name>
<dbReference type="Proteomes" id="UP000028701">
    <property type="component" value="Unassembled WGS sequence"/>
</dbReference>
<dbReference type="OrthoDB" id="2135706at2"/>
<gene>
    <name evidence="2" type="ORF">RRU01S_15_00010</name>
</gene>
<dbReference type="InterPro" id="IPR000182">
    <property type="entry name" value="GNAT_dom"/>
</dbReference>
<evidence type="ECO:0000259" key="1">
    <source>
        <dbReference type="PROSITE" id="PS51186"/>
    </source>
</evidence>
<proteinExistence type="predicted"/>
<dbReference type="SUPFAM" id="SSF55729">
    <property type="entry name" value="Acyl-CoA N-acyltransferases (Nat)"/>
    <property type="match status" value="1"/>
</dbReference>
<dbReference type="GO" id="GO:0016747">
    <property type="term" value="F:acyltransferase activity, transferring groups other than amino-acyl groups"/>
    <property type="evidence" value="ECO:0007669"/>
    <property type="project" value="InterPro"/>
</dbReference>
<sequence length="153" mass="17169">MTEADRTAVGLVGFAAWTSSSAFEDAYLDAVVIERVRRDFEVFAQETQCDIALAEIDGTLAGWGARAGEPDYISDIWIDPDWQGKGIGRALVKHFIDEMHASGIPIARIATHAKNINAIKLYERCGFRIVWRGTQWSESMQVDLQKVRLERVL</sequence>
<evidence type="ECO:0000313" key="2">
    <source>
        <dbReference type="EMBL" id="GAK71078.1"/>
    </source>
</evidence>
<comment type="caution">
    <text evidence="2">The sequence shown here is derived from an EMBL/GenBank/DDBJ whole genome shotgun (WGS) entry which is preliminary data.</text>
</comment>
<keyword evidence="2" id="KW-0808">Transferase</keyword>
<dbReference type="InterPro" id="IPR016181">
    <property type="entry name" value="Acyl_CoA_acyltransferase"/>
</dbReference>
<dbReference type="PROSITE" id="PS51186">
    <property type="entry name" value="GNAT"/>
    <property type="match status" value="1"/>
</dbReference>
<dbReference type="Pfam" id="PF00583">
    <property type="entry name" value="Acetyltransf_1"/>
    <property type="match status" value="1"/>
</dbReference>
<organism evidence="2 3">
    <name type="scientific">Agrobacterium rubi TR3 = NBRC 13261</name>
    <dbReference type="NCBI Taxonomy" id="1368415"/>
    <lineage>
        <taxon>Bacteria</taxon>
        <taxon>Pseudomonadati</taxon>
        <taxon>Pseudomonadota</taxon>
        <taxon>Alphaproteobacteria</taxon>
        <taxon>Hyphomicrobiales</taxon>
        <taxon>Rhizobiaceae</taxon>
        <taxon>Rhizobium/Agrobacterium group</taxon>
        <taxon>Agrobacterium</taxon>
    </lineage>
</organism>
<accession>A0A081CWN2</accession>